<comment type="caution">
    <text evidence="1">The sequence shown here is derived from an EMBL/GenBank/DDBJ whole genome shotgun (WGS) entry which is preliminary data.</text>
</comment>
<reference evidence="2" key="1">
    <citation type="journal article" date="2024" name="Proc. Natl. Acad. Sci. U.S.A.">
        <title>Extraordinary preservation of gene collinearity over three hundred million years revealed in homosporous lycophytes.</title>
        <authorList>
            <person name="Li C."/>
            <person name="Wickell D."/>
            <person name="Kuo L.Y."/>
            <person name="Chen X."/>
            <person name="Nie B."/>
            <person name="Liao X."/>
            <person name="Peng D."/>
            <person name="Ji J."/>
            <person name="Jenkins J."/>
            <person name="Williams M."/>
            <person name="Shu S."/>
            <person name="Plott C."/>
            <person name="Barry K."/>
            <person name="Rajasekar S."/>
            <person name="Grimwood J."/>
            <person name="Han X."/>
            <person name="Sun S."/>
            <person name="Hou Z."/>
            <person name="He W."/>
            <person name="Dai G."/>
            <person name="Sun C."/>
            <person name="Schmutz J."/>
            <person name="Leebens-Mack J.H."/>
            <person name="Li F.W."/>
            <person name="Wang L."/>
        </authorList>
    </citation>
    <scope>NUCLEOTIDE SEQUENCE [LARGE SCALE GENOMIC DNA]</scope>
    <source>
        <strain evidence="2">cv. PW_Plant_1</strain>
    </source>
</reference>
<dbReference type="EMBL" id="CM055095">
    <property type="protein sequence ID" value="KAJ7560135.1"/>
    <property type="molecule type" value="Genomic_DNA"/>
</dbReference>
<organism evidence="1 2">
    <name type="scientific">Diphasiastrum complanatum</name>
    <name type="common">Issler's clubmoss</name>
    <name type="synonym">Lycopodium complanatum</name>
    <dbReference type="NCBI Taxonomy" id="34168"/>
    <lineage>
        <taxon>Eukaryota</taxon>
        <taxon>Viridiplantae</taxon>
        <taxon>Streptophyta</taxon>
        <taxon>Embryophyta</taxon>
        <taxon>Tracheophyta</taxon>
        <taxon>Lycopodiopsida</taxon>
        <taxon>Lycopodiales</taxon>
        <taxon>Lycopodiaceae</taxon>
        <taxon>Lycopodioideae</taxon>
        <taxon>Diphasiastrum</taxon>
    </lineage>
</organism>
<proteinExistence type="predicted"/>
<accession>A0ACC2E1A3</accession>
<gene>
    <name evidence="1" type="ORF">O6H91_04G115500</name>
</gene>
<dbReference type="Proteomes" id="UP001162992">
    <property type="component" value="Chromosome 4"/>
</dbReference>
<evidence type="ECO:0000313" key="1">
    <source>
        <dbReference type="EMBL" id="KAJ7560135.1"/>
    </source>
</evidence>
<evidence type="ECO:0000313" key="2">
    <source>
        <dbReference type="Proteomes" id="UP001162992"/>
    </source>
</evidence>
<keyword evidence="2" id="KW-1185">Reference proteome</keyword>
<protein>
    <submittedName>
        <fullName evidence="1">Uncharacterized protein</fullName>
    </submittedName>
</protein>
<sequence length="2076" mass="230219">MDALMRLTDILARCPDLAKEKLPFICSQCPSQATLREGSPPPTAAQLQGILAVTKFLATCESSLRRRDLLLTVLDFVKALPYASKGFWPKFFSSNAKDEFFPQFLKYLVTIVDVWPDVAQDVSSVITGVIQTLTDSFNQEGEPYVFAESPALRLFLTALARSCPPLNASDVEIVADCLLEHWILPTQAPSFSSSSETSFQSSPYVSRPQQPDLTNGILDSLKAQNGINVSESVNPNDVSDDPIEKCESPVSNFFTIPSSTSSTPPKISHDQVKSSQVNGNLNSFPHGWNDSTPNQKHARVLSVDETVEALERHETAFRLFEQILDRVKIQLTNGVKLNNSQLEQLKDASSRQLKTILPLLKVRKRELPMGGVSLEAKMSWKLQVSQAAAVVQTKCFLITGSQEKSFRNLPRDTFVLLFDVADACIVSSWRRTKACETLFETLLISIAEIFAVHGNQMLPLLLHRFKMLVLSTCAYVDTWGTRQGPVFDSLIKSIWRVVDTSWQLHQPAVESFLLSLAAYVRERVDQVQFVAKDEKEKQVMPVMQLNVISLLADLAAMLNKPEVVEVIMPLFIQSLEEGDACGPSLLRLRLLDAVARLARLGFEKPYREVVVLMTKAYLDKLSIVGSTLSRTLAPEATTERVETLPLSFVLIASGLRQPHLRADYRQRLLTLCSDVGLVAEAKSGRSGADLLGPLLPAVAEVCSDFEPTQDLDFSLLKLFRNLWFYIVLFGLAPPIQKIQSSSKSLAISTNSLGSMSAMALQAVAGPYLWNDQWSASVRRIAESTPPLVVSSVKWLEDEWELNALHNPGSRRGSSNEKAAVTQRAALAAALGGKVDVSSLSTISGVKATYLLAVAFLEVLRFGSNGGVQGSSMKNMELKSSLICTFKYLETPNLMPVVYSCLTAIVHRAFDGALQWLGERTLASGDEAEQREAVLAAHTCYLIENLAHRNENIRDIVDSFLTQLRNSFAQVLWNVRCVDSLLLLLGKGASSGPSVESGIGSRLHVQYRIQEWITSALLLVPTTAQGLLQEQFRKLNPWTKASHTSELLALLSKKQLEPPKMEGTNGTLMSSIPAVSAAAAAAAGANSLTGEIDPMEYLSTGIVSANVKSNYVGEIVGMKKSYEEIGGFSRTQALPSTHAPGHWAIHAISNGRDVSVGSKWEELSPIENLITKFVQSLKQFVTAAGEGLAINTVSFREACLRATALILSDMSMSKQTLPDAYSKLLRLLCWCPAYIFTAGAMETGIFVWTWLLSAAPQLGSQILSELVDAWLWTIYTGRGLFAAGVANSGPAAELRPQLMPGEPVVLLGKDPVEGIAAHRLWLGFLLDRFEIVRNRSSEELLLIGRLVQGSVKNPNNFSSHPAARGAFFTLMLLGLKFCACQWQLSLRSGNFGINLLEDRVYRAALAWFAVEPGWYDSKLEGTAQAEAQTMSVFVQNLALDKPEVPLSVDMNVQGHGSDNGHLGLSNLKGQSDSTHPVWGKIENYSSAREKRRQLLLMLCQHEADRLDTWAYPLREFSVPRIRVNSERWVEYAKIAWGVDPRIALTFVSRFPTVTNLRAEVTAMVQAHISELTDIPEALPYFVTPKAVDDDSPVLQKLPHWAPCSITCALEFLTPPYKGHPRVMAYVLRVMESYPPERVTFFMPQLVQALRYDEGGLVEGYLLVAARRSNLFAHILIWQLQGEEPPTTEEARKESGPQKGNSLYEIVPRVKQRIIDSFTPEALDVFIREFRFFDKVTSISGILYPLPKENRQAAIRRELEKIEIEGDDLYLPTAPNKLVRGIELDSGIPLQSAAKVPIMITFDVVDKDGDQKDRKLQACIFKVGDDCRQDVLALQVIALLRDIFQASGLNLYLFPYGVLPTGYERGIIEVVPNTRSRNQMGEVTDGGLYEIFQQEYGEVGTPRFEAARDNFIVSSAGYAVASLLLQPKDRHNGNLLFDNEGRLVHIDFGFILETSPGGNLRFESAQFKLSHEMTQLLDPSGTMKSDTWNRFVRLCVKGYLAARDHMDGIVNTVLLMVDSGLPCFSRGDPIGNLRKRFHPELSEREAANFMRKTCEDAYNKWTTTGYDLIQYLQQRIEK</sequence>
<name>A0ACC2E1A3_DIPCM</name>